<organism evidence="2 3">
    <name type="scientific">Dentipellis fragilis</name>
    <dbReference type="NCBI Taxonomy" id="205917"/>
    <lineage>
        <taxon>Eukaryota</taxon>
        <taxon>Fungi</taxon>
        <taxon>Dikarya</taxon>
        <taxon>Basidiomycota</taxon>
        <taxon>Agaricomycotina</taxon>
        <taxon>Agaricomycetes</taxon>
        <taxon>Russulales</taxon>
        <taxon>Hericiaceae</taxon>
        <taxon>Dentipellis</taxon>
    </lineage>
</organism>
<feature type="transmembrane region" description="Helical" evidence="1">
    <location>
        <begin position="122"/>
        <end position="148"/>
    </location>
</feature>
<dbReference type="Proteomes" id="UP000298327">
    <property type="component" value="Unassembled WGS sequence"/>
</dbReference>
<keyword evidence="1" id="KW-0472">Membrane</keyword>
<feature type="transmembrane region" description="Helical" evidence="1">
    <location>
        <begin position="49"/>
        <end position="66"/>
    </location>
</feature>
<feature type="transmembrane region" description="Helical" evidence="1">
    <location>
        <begin position="207"/>
        <end position="228"/>
    </location>
</feature>
<feature type="transmembrane region" description="Helical" evidence="1">
    <location>
        <begin position="15"/>
        <end position="37"/>
    </location>
</feature>
<evidence type="ECO:0000313" key="2">
    <source>
        <dbReference type="EMBL" id="TFY69124.1"/>
    </source>
</evidence>
<evidence type="ECO:0000313" key="3">
    <source>
        <dbReference type="Proteomes" id="UP000298327"/>
    </source>
</evidence>
<comment type="caution">
    <text evidence="2">The sequence shown here is derived from an EMBL/GenBank/DDBJ whole genome shotgun (WGS) entry which is preliminary data.</text>
</comment>
<dbReference type="STRING" id="205917.A0A4Y9Z3H8"/>
<keyword evidence="1" id="KW-0812">Transmembrane</keyword>
<dbReference type="EMBL" id="SEOQ01000145">
    <property type="protein sequence ID" value="TFY69124.1"/>
    <property type="molecule type" value="Genomic_DNA"/>
</dbReference>
<accession>A0A4Y9Z3H8</accession>
<keyword evidence="1" id="KW-1133">Transmembrane helix</keyword>
<gene>
    <name evidence="2" type="ORF">EVG20_g3295</name>
</gene>
<sequence>MSNASNTLPLDKAGIISTVLEGILYGFSVFMYGVTMWVPFYRRSINRPMVVVATMLFIFSTLHLGIDIERIVEGLVYNRNFIPGGPPAWFANPSEFTFCFQEFCLCAPDHHRRRCHGEPVDAFFQALSLLIITLLCGVITTAVGSAWACAQAKPSSQAGGVFAEETGQWITAFYSSTLSTNLICTDQLAGQPQGTCRHQILADAVTIADAGILYSVSFLSALVCFVSKSNGQYILLDMIMPIISIAFYMIIVRVGIAKVGTSSRSGTSSGAGHLNYVTPRNRGDYGMRPLEVRITQLREPKGRWAVPEYGLVHIEALN</sequence>
<feature type="transmembrane region" description="Helical" evidence="1">
    <location>
        <begin position="234"/>
        <end position="256"/>
    </location>
</feature>
<keyword evidence="3" id="KW-1185">Reference proteome</keyword>
<dbReference type="OrthoDB" id="3354175at2759"/>
<reference evidence="2 3" key="1">
    <citation type="submission" date="2019-02" db="EMBL/GenBank/DDBJ databases">
        <title>Genome sequencing of the rare red list fungi Dentipellis fragilis.</title>
        <authorList>
            <person name="Buettner E."/>
            <person name="Kellner H."/>
        </authorList>
    </citation>
    <scope>NUCLEOTIDE SEQUENCE [LARGE SCALE GENOMIC DNA]</scope>
    <source>
        <strain evidence="2 3">DSM 105465</strain>
    </source>
</reference>
<proteinExistence type="predicted"/>
<dbReference type="AlphaFoldDB" id="A0A4Y9Z3H8"/>
<protein>
    <submittedName>
        <fullName evidence="2">Uncharacterized protein</fullName>
    </submittedName>
</protein>
<name>A0A4Y9Z3H8_9AGAM</name>
<evidence type="ECO:0000256" key="1">
    <source>
        <dbReference type="SAM" id="Phobius"/>
    </source>
</evidence>